<accession>A0A2T4C0V0</accession>
<dbReference type="PANTHER" id="PTHR42031:SF1">
    <property type="entry name" value="KEY LIME PATHOGENICITY PROTEIN"/>
    <property type="match status" value="1"/>
</dbReference>
<dbReference type="EMBL" id="KZ679134">
    <property type="protein sequence ID" value="PTB75191.1"/>
    <property type="molecule type" value="Genomic_DNA"/>
</dbReference>
<dbReference type="OrthoDB" id="5377599at2759"/>
<reference evidence="3 4" key="1">
    <citation type="submission" date="2016-07" db="EMBL/GenBank/DDBJ databases">
        <title>Multiple horizontal gene transfer events from other fungi enriched the ability of initially mycotrophic Trichoderma (Ascomycota) to feed on dead plant biomass.</title>
        <authorList>
            <consortium name="DOE Joint Genome Institute"/>
            <person name="Aerts A."/>
            <person name="Atanasova L."/>
            <person name="Chenthamara K."/>
            <person name="Zhang J."/>
            <person name="Grujic M."/>
            <person name="Henrissat B."/>
            <person name="Kuo A."/>
            <person name="Salamov A."/>
            <person name="Lipzen A."/>
            <person name="Labutti K."/>
            <person name="Barry K."/>
            <person name="Miao Y."/>
            <person name="Rahimi M.J."/>
            <person name="Shen Q."/>
            <person name="Grigoriev I.V."/>
            <person name="Kubicek C.P."/>
            <person name="Druzhinina I.S."/>
        </authorList>
    </citation>
    <scope>NUCLEOTIDE SEQUENCE [LARGE SCALE GENOMIC DNA]</scope>
    <source>
        <strain evidence="3 4">ATCC 18648</strain>
    </source>
</reference>
<feature type="compositionally biased region" description="Basic residues" evidence="1">
    <location>
        <begin position="56"/>
        <end position="67"/>
    </location>
</feature>
<dbReference type="AlphaFoldDB" id="A0A2T4C0V0"/>
<evidence type="ECO:0000256" key="1">
    <source>
        <dbReference type="SAM" id="MobiDB-lite"/>
    </source>
</evidence>
<dbReference type="PANTHER" id="PTHR42031">
    <property type="entry name" value="KEY LIME PATHOGENICITY PROTEIN"/>
    <property type="match status" value="1"/>
</dbReference>
<dbReference type="InterPro" id="IPR057218">
    <property type="entry name" value="DUF7896"/>
</dbReference>
<sequence length="255" mass="28065">MEAANHAYKVSSQSGVDLSVRRHCSSSSVFSPGTVEYQRTMSELAAREARRAARLAKRATQRPRGPKLRCPNCNEHPSGFRGRHELERHTRAKHNQQAARFRCVPPPHGAVLPKGLRVYQPFDGCKNCSARKQYNSEQNAIDHLRRRHFSPKKERGGPPVLVNLQELTVERLRPYVHQETTNPPAPAVPGNSPAATTQPPIPTTNPVPAAVPQPPAPPATINPAVAAHPPVPMVPYTRLCRAATWPTISCRGKAQ</sequence>
<gene>
    <name evidence="3" type="ORF">M440DRAFT_1392643</name>
</gene>
<dbReference type="Proteomes" id="UP000240760">
    <property type="component" value="Unassembled WGS sequence"/>
</dbReference>
<evidence type="ECO:0000313" key="4">
    <source>
        <dbReference type="Proteomes" id="UP000240760"/>
    </source>
</evidence>
<feature type="region of interest" description="Disordered" evidence="1">
    <location>
        <begin position="56"/>
        <end position="76"/>
    </location>
</feature>
<name>A0A2T4C0V0_TRILO</name>
<feature type="domain" description="DUF7896" evidence="2">
    <location>
        <begin position="99"/>
        <end position="156"/>
    </location>
</feature>
<evidence type="ECO:0000313" key="3">
    <source>
        <dbReference type="EMBL" id="PTB75191.1"/>
    </source>
</evidence>
<proteinExistence type="predicted"/>
<dbReference type="STRING" id="983965.A0A2T4C0V0"/>
<feature type="region of interest" description="Disordered" evidence="1">
    <location>
        <begin position="179"/>
        <end position="215"/>
    </location>
</feature>
<dbReference type="Pfam" id="PF25438">
    <property type="entry name" value="DUF7896"/>
    <property type="match status" value="1"/>
</dbReference>
<organism evidence="3 4">
    <name type="scientific">Trichoderma longibrachiatum ATCC 18648</name>
    <dbReference type="NCBI Taxonomy" id="983965"/>
    <lineage>
        <taxon>Eukaryota</taxon>
        <taxon>Fungi</taxon>
        <taxon>Dikarya</taxon>
        <taxon>Ascomycota</taxon>
        <taxon>Pezizomycotina</taxon>
        <taxon>Sordariomycetes</taxon>
        <taxon>Hypocreomycetidae</taxon>
        <taxon>Hypocreales</taxon>
        <taxon>Hypocreaceae</taxon>
        <taxon>Trichoderma</taxon>
    </lineage>
</organism>
<protein>
    <recommendedName>
        <fullName evidence="2">DUF7896 domain-containing protein</fullName>
    </recommendedName>
</protein>
<feature type="compositionally biased region" description="Pro residues" evidence="1">
    <location>
        <begin position="199"/>
        <end position="215"/>
    </location>
</feature>
<keyword evidence="4" id="KW-1185">Reference proteome</keyword>
<evidence type="ECO:0000259" key="2">
    <source>
        <dbReference type="Pfam" id="PF25438"/>
    </source>
</evidence>